<evidence type="ECO:0000256" key="3">
    <source>
        <dbReference type="ARBA" id="ARBA00022448"/>
    </source>
</evidence>
<organism evidence="6 7">
    <name type="scientific">Actinophytocola gossypii</name>
    <dbReference type="NCBI Taxonomy" id="2812003"/>
    <lineage>
        <taxon>Bacteria</taxon>
        <taxon>Bacillati</taxon>
        <taxon>Actinomycetota</taxon>
        <taxon>Actinomycetes</taxon>
        <taxon>Pseudonocardiales</taxon>
        <taxon>Pseudonocardiaceae</taxon>
    </lineage>
</organism>
<dbReference type="InterPro" id="IPR004682">
    <property type="entry name" value="TRAP_DctP"/>
</dbReference>
<evidence type="ECO:0000313" key="7">
    <source>
        <dbReference type="Proteomes" id="UP001156441"/>
    </source>
</evidence>
<dbReference type="InterPro" id="IPR018389">
    <property type="entry name" value="DctP_fam"/>
</dbReference>
<dbReference type="NCBIfam" id="TIGR00787">
    <property type="entry name" value="dctP"/>
    <property type="match status" value="1"/>
</dbReference>
<dbReference type="Pfam" id="PF03480">
    <property type="entry name" value="DctP"/>
    <property type="match status" value="1"/>
</dbReference>
<dbReference type="RefSeq" id="WP_260189209.1">
    <property type="nucleotide sequence ID" value="NZ_JAFFZE010000004.1"/>
</dbReference>
<comment type="caution">
    <text evidence="6">The sequence shown here is derived from an EMBL/GenBank/DDBJ whole genome shotgun (WGS) entry which is preliminary data.</text>
</comment>
<protein>
    <submittedName>
        <fullName evidence="6">TRAP transporter substrate-binding protein</fullName>
    </submittedName>
</protein>
<sequence>MFRKRQAIPAVLLATAVLAASACGTADGNTPTTLVLGHAWSATDANAVAVQDFADEIAEASDGSLRVEVYPSGQLGDDAEALEGLGLGTVDMWVGGSGVYSQMTPVGQFLVLPYLFDDIDEAMDVYTGDLGERVADRITADTGTRVVSWWPRGARHLTLNERATTPADIAGLRIRVPENPMILRTWAELGASPTPMAFGDVLTALEQGALEGQENPLTTIDSAGLSVAQSTLILTGHVIEPTAVSIGDDAWDRLTGEQRDILTTAASGAVRTGLLDYVRSQEKLLVDKLAEDGMTVVEPDRQAFRERTASLAAEAGPVVEDLYRRVVSR</sequence>
<dbReference type="PANTHER" id="PTHR33376:SF4">
    <property type="entry name" value="SIALIC ACID-BINDING PERIPLASMIC PROTEIN SIAP"/>
    <property type="match status" value="1"/>
</dbReference>
<keyword evidence="3" id="KW-0813">Transport</keyword>
<keyword evidence="7" id="KW-1185">Reference proteome</keyword>
<dbReference type="Proteomes" id="UP001156441">
    <property type="component" value="Unassembled WGS sequence"/>
</dbReference>
<dbReference type="InterPro" id="IPR038404">
    <property type="entry name" value="TRAP_DctP_sf"/>
</dbReference>
<evidence type="ECO:0000313" key="6">
    <source>
        <dbReference type="EMBL" id="MCT2581850.1"/>
    </source>
</evidence>
<dbReference type="PANTHER" id="PTHR33376">
    <property type="match status" value="1"/>
</dbReference>
<feature type="signal peptide" evidence="5">
    <location>
        <begin position="1"/>
        <end position="22"/>
    </location>
</feature>
<evidence type="ECO:0000256" key="1">
    <source>
        <dbReference type="ARBA" id="ARBA00004196"/>
    </source>
</evidence>
<dbReference type="Gene3D" id="3.40.190.170">
    <property type="entry name" value="Bacterial extracellular solute-binding protein, family 7"/>
    <property type="match status" value="1"/>
</dbReference>
<dbReference type="EMBL" id="JAFFZE010000004">
    <property type="protein sequence ID" value="MCT2581850.1"/>
    <property type="molecule type" value="Genomic_DNA"/>
</dbReference>
<reference evidence="6 7" key="1">
    <citation type="submission" date="2021-02" db="EMBL/GenBank/DDBJ databases">
        <title>Actinophytocola xerophila sp. nov., isolated from soil of cotton cropping field.</title>
        <authorList>
            <person name="Huang R."/>
            <person name="Chen X."/>
            <person name="Ge X."/>
            <person name="Liu W."/>
        </authorList>
    </citation>
    <scope>NUCLEOTIDE SEQUENCE [LARGE SCALE GENOMIC DNA]</scope>
    <source>
        <strain evidence="6 7">S1-96</strain>
    </source>
</reference>
<evidence type="ECO:0000256" key="4">
    <source>
        <dbReference type="ARBA" id="ARBA00022729"/>
    </source>
</evidence>
<comment type="subcellular location">
    <subcellularLocation>
        <location evidence="1">Cell envelope</location>
    </subcellularLocation>
</comment>
<name>A0ABT2J1W8_9PSEU</name>
<dbReference type="CDD" id="cd13603">
    <property type="entry name" value="PBP2_TRAP_Siap_TeaA_like"/>
    <property type="match status" value="1"/>
</dbReference>
<dbReference type="PIRSF" id="PIRSF006470">
    <property type="entry name" value="DctB"/>
    <property type="match status" value="1"/>
</dbReference>
<evidence type="ECO:0000256" key="2">
    <source>
        <dbReference type="ARBA" id="ARBA00009023"/>
    </source>
</evidence>
<keyword evidence="4 5" id="KW-0732">Signal</keyword>
<gene>
    <name evidence="6" type="ORF">JT362_01790</name>
</gene>
<evidence type="ECO:0000256" key="5">
    <source>
        <dbReference type="SAM" id="SignalP"/>
    </source>
</evidence>
<proteinExistence type="inferred from homology"/>
<dbReference type="NCBIfam" id="NF037995">
    <property type="entry name" value="TRAP_S1"/>
    <property type="match status" value="1"/>
</dbReference>
<comment type="similarity">
    <text evidence="2">Belongs to the bacterial solute-binding protein 7 family.</text>
</comment>
<accession>A0ABT2J1W8</accession>
<dbReference type="PROSITE" id="PS51257">
    <property type="entry name" value="PROKAR_LIPOPROTEIN"/>
    <property type="match status" value="1"/>
</dbReference>
<feature type="chain" id="PRO_5045327176" evidence="5">
    <location>
        <begin position="23"/>
        <end position="329"/>
    </location>
</feature>